<organism evidence="3 4">
    <name type="scientific">Dyadobacter jiangsuensis</name>
    <dbReference type="NCBI Taxonomy" id="1591085"/>
    <lineage>
        <taxon>Bacteria</taxon>
        <taxon>Pseudomonadati</taxon>
        <taxon>Bacteroidota</taxon>
        <taxon>Cytophagia</taxon>
        <taxon>Cytophagales</taxon>
        <taxon>Spirosomataceae</taxon>
        <taxon>Dyadobacter</taxon>
    </lineage>
</organism>
<dbReference type="Pfam" id="PF18962">
    <property type="entry name" value="Por_Secre_tail"/>
    <property type="match status" value="1"/>
</dbReference>
<evidence type="ECO:0000313" key="3">
    <source>
        <dbReference type="EMBL" id="PSL27312.1"/>
    </source>
</evidence>
<dbReference type="InterPro" id="IPR026444">
    <property type="entry name" value="Secre_tail"/>
</dbReference>
<dbReference type="OrthoDB" id="9757809at2"/>
<dbReference type="AlphaFoldDB" id="A0A2P8G015"/>
<sequence length="420" mass="44831">MKIICFLLSLLSFQYAWAQSDATSGDLTSAARIVWRAETQVPTSDIYAIRNLGGKLYAAGASQVYVADRWGTSWTASSEFNPAPSGIDDLAAFKGKLYATGYGKGIYESTDNGKSWRFASQGLSGTAPVRFAERKGTLYVATDDQGVQQLNAAGTAWAAFNNGLDFRSSYSFNAIINTDSCLIGGMGANGTLAVLDDKTGRWDIRYHGGRILPGLITFDFVQTGKHIWAFTNSKAFASADNGATWTHVPAGMRSGSVSRATATATHIYAAVNFGDNHTILYSRRIGAPLSEAWTAVDTLAGYYTYGLAYANGRLYVATQRGLISTFTGPSVEMPRQKIPLKDFIVYPNPSNSQVTLANGLAVGGGEFQLSDSNGKAALSLSITSDSQLLDISKLAPGTYYYTLTGRGAGESKGRLVVGEP</sequence>
<keyword evidence="1" id="KW-0732">Signal</keyword>
<feature type="chain" id="PRO_5015183405" evidence="1">
    <location>
        <begin position="19"/>
        <end position="420"/>
    </location>
</feature>
<name>A0A2P8G015_9BACT</name>
<comment type="caution">
    <text evidence="3">The sequence shown here is derived from an EMBL/GenBank/DDBJ whole genome shotgun (WGS) entry which is preliminary data.</text>
</comment>
<accession>A0A2P8G015</accession>
<keyword evidence="4" id="KW-1185">Reference proteome</keyword>
<dbReference type="Proteomes" id="UP000241964">
    <property type="component" value="Unassembled WGS sequence"/>
</dbReference>
<evidence type="ECO:0000256" key="1">
    <source>
        <dbReference type="SAM" id="SignalP"/>
    </source>
</evidence>
<protein>
    <submittedName>
        <fullName evidence="3">Putative secreted protein (Por secretion system target)</fullName>
    </submittedName>
</protein>
<gene>
    <name evidence="3" type="ORF">CLV60_108168</name>
</gene>
<evidence type="ECO:0000259" key="2">
    <source>
        <dbReference type="Pfam" id="PF18962"/>
    </source>
</evidence>
<feature type="domain" description="Secretion system C-terminal sorting" evidence="2">
    <location>
        <begin position="345"/>
        <end position="408"/>
    </location>
</feature>
<dbReference type="EMBL" id="PYAS01000008">
    <property type="protein sequence ID" value="PSL27312.1"/>
    <property type="molecule type" value="Genomic_DNA"/>
</dbReference>
<dbReference type="InterPro" id="IPR015943">
    <property type="entry name" value="WD40/YVTN_repeat-like_dom_sf"/>
</dbReference>
<evidence type="ECO:0000313" key="4">
    <source>
        <dbReference type="Proteomes" id="UP000241964"/>
    </source>
</evidence>
<dbReference type="Gene3D" id="2.130.10.10">
    <property type="entry name" value="YVTN repeat-like/Quinoprotein amine dehydrogenase"/>
    <property type="match status" value="1"/>
</dbReference>
<feature type="signal peptide" evidence="1">
    <location>
        <begin position="1"/>
        <end position="18"/>
    </location>
</feature>
<reference evidence="3 4" key="1">
    <citation type="submission" date="2018-03" db="EMBL/GenBank/DDBJ databases">
        <title>Genomic Encyclopedia of Archaeal and Bacterial Type Strains, Phase II (KMG-II): from individual species to whole genera.</title>
        <authorList>
            <person name="Goeker M."/>
        </authorList>
    </citation>
    <scope>NUCLEOTIDE SEQUENCE [LARGE SCALE GENOMIC DNA]</scope>
    <source>
        <strain evidence="3 4">DSM 29057</strain>
    </source>
</reference>
<proteinExistence type="predicted"/>
<dbReference type="NCBIfam" id="TIGR04183">
    <property type="entry name" value="Por_Secre_tail"/>
    <property type="match status" value="1"/>
</dbReference>
<dbReference type="SUPFAM" id="SSF110296">
    <property type="entry name" value="Oligoxyloglucan reducing end-specific cellobiohydrolase"/>
    <property type="match status" value="2"/>
</dbReference>
<dbReference type="RefSeq" id="WP_106596716.1">
    <property type="nucleotide sequence ID" value="NZ_PYAS01000008.1"/>
</dbReference>